<dbReference type="PANTHER" id="PTHR38448:SF2">
    <property type="entry name" value="REGULATORY PROTEIN YLBF"/>
    <property type="match status" value="1"/>
</dbReference>
<dbReference type="EMBL" id="FOOK01000009">
    <property type="protein sequence ID" value="SFF92907.1"/>
    <property type="molecule type" value="Genomic_DNA"/>
</dbReference>
<reference evidence="1 2" key="1">
    <citation type="submission" date="2016-10" db="EMBL/GenBank/DDBJ databases">
        <authorList>
            <person name="de Groot N.N."/>
        </authorList>
    </citation>
    <scope>NUCLEOTIDE SEQUENCE [LARGE SCALE GENOMIC DNA]</scope>
    <source>
        <strain evidence="1 2">DSM 44945</strain>
    </source>
</reference>
<protein>
    <submittedName>
        <fullName evidence="1">Cell fate regulator YlbF, YheA/YmcA/DUF963 family (Controls sporulation, competence, biofilm development)</fullName>
    </submittedName>
</protein>
<proteinExistence type="predicted"/>
<dbReference type="AlphaFoldDB" id="A0A1I2MTT6"/>
<dbReference type="InterPro" id="IPR010368">
    <property type="entry name" value="Com_YlbF"/>
</dbReference>
<evidence type="ECO:0000313" key="1">
    <source>
        <dbReference type="EMBL" id="SFF92907.1"/>
    </source>
</evidence>
<dbReference type="Gene3D" id="1.20.1500.10">
    <property type="entry name" value="YheA/YmcA-like"/>
    <property type="match status" value="1"/>
</dbReference>
<dbReference type="PANTHER" id="PTHR38448">
    <property type="entry name" value="REGULATORY PROTEIN YLBF-RELATED"/>
    <property type="match status" value="1"/>
</dbReference>
<dbReference type="RefSeq" id="WP_092037245.1">
    <property type="nucleotide sequence ID" value="NZ_FOOK01000009.1"/>
</dbReference>
<dbReference type="SUPFAM" id="SSF158622">
    <property type="entry name" value="YheA/YmcA-like"/>
    <property type="match status" value="1"/>
</dbReference>
<evidence type="ECO:0000313" key="2">
    <source>
        <dbReference type="Proteomes" id="UP000198661"/>
    </source>
</evidence>
<sequence length="139" mass="16210">MGEQTKSLDMAEILMEAYQLADRINDSEEVKRYLRLKERLDSDPEVQRLIGEFRRKKEKFEEAQRFGHFHPDYHAAKEDAESFQEKMARHPLVAEFLEAEEKLDRLLAEVSRTIARAVSESVRVPVNDPRPIKGRNCPG</sequence>
<gene>
    <name evidence="1" type="ORF">SAMN04488025_10919</name>
</gene>
<dbReference type="Proteomes" id="UP000198661">
    <property type="component" value="Unassembled WGS sequence"/>
</dbReference>
<organism evidence="1 2">
    <name type="scientific">Planifilum fulgidum</name>
    <dbReference type="NCBI Taxonomy" id="201973"/>
    <lineage>
        <taxon>Bacteria</taxon>
        <taxon>Bacillati</taxon>
        <taxon>Bacillota</taxon>
        <taxon>Bacilli</taxon>
        <taxon>Bacillales</taxon>
        <taxon>Thermoactinomycetaceae</taxon>
        <taxon>Planifilum</taxon>
    </lineage>
</organism>
<accession>A0A1I2MTT6</accession>
<keyword evidence="2" id="KW-1185">Reference proteome</keyword>
<dbReference type="STRING" id="201973.SAMN04488025_10919"/>
<dbReference type="OrthoDB" id="2157513at2"/>
<dbReference type="InterPro" id="IPR052767">
    <property type="entry name" value="Bact_com_dev_regulator"/>
</dbReference>
<dbReference type="InterPro" id="IPR023378">
    <property type="entry name" value="YheA/YmcA-like_dom_sf"/>
</dbReference>
<dbReference type="Pfam" id="PF06133">
    <property type="entry name" value="Com_YlbF"/>
    <property type="match status" value="1"/>
</dbReference>
<name>A0A1I2MTT6_9BACL</name>